<dbReference type="InterPro" id="IPR050300">
    <property type="entry name" value="GDXG_lipolytic_enzyme"/>
</dbReference>
<dbReference type="InterPro" id="IPR049492">
    <property type="entry name" value="BD-FAE-like_dom"/>
</dbReference>
<evidence type="ECO:0000313" key="4">
    <source>
        <dbReference type="EMBL" id="KAF1689426.1"/>
    </source>
</evidence>
<feature type="signal peptide" evidence="2">
    <location>
        <begin position="1"/>
        <end position="29"/>
    </location>
</feature>
<dbReference type="PANTHER" id="PTHR48081:SF6">
    <property type="entry name" value="PEPTIDASE S9 PROLYL OLIGOPEPTIDASE CATALYTIC DOMAIN-CONTAINING PROTEIN"/>
    <property type="match status" value="1"/>
</dbReference>
<dbReference type="AlphaFoldDB" id="A0A921P4H5"/>
<protein>
    <submittedName>
        <fullName evidence="4">Xylanase</fullName>
    </submittedName>
</protein>
<dbReference type="InterPro" id="IPR029058">
    <property type="entry name" value="AB_hydrolase_fold"/>
</dbReference>
<keyword evidence="1 4" id="KW-0378">Hydrolase</keyword>
<dbReference type="Proteomes" id="UP000717981">
    <property type="component" value="Unassembled WGS sequence"/>
</dbReference>
<dbReference type="PANTHER" id="PTHR48081">
    <property type="entry name" value="AB HYDROLASE SUPERFAMILY PROTEIN C4A8.06C"/>
    <property type="match status" value="1"/>
</dbReference>
<evidence type="ECO:0000256" key="2">
    <source>
        <dbReference type="SAM" id="SignalP"/>
    </source>
</evidence>
<keyword evidence="4" id="KW-0119">Carbohydrate metabolism</keyword>
<evidence type="ECO:0000313" key="5">
    <source>
        <dbReference type="Proteomes" id="UP000717981"/>
    </source>
</evidence>
<name>A0A921P4H5_9GAMM</name>
<comment type="caution">
    <text evidence="4">The sequence shown here is derived from an EMBL/GenBank/DDBJ whole genome shotgun (WGS) entry which is preliminary data.</text>
</comment>
<accession>A0A921P4H5</accession>
<keyword evidence="4" id="KW-0326">Glycosidase</keyword>
<dbReference type="Pfam" id="PF20434">
    <property type="entry name" value="BD-FAE"/>
    <property type="match status" value="1"/>
</dbReference>
<dbReference type="EMBL" id="PDWK01000021">
    <property type="protein sequence ID" value="KAF1689426.1"/>
    <property type="molecule type" value="Genomic_DNA"/>
</dbReference>
<evidence type="ECO:0000259" key="3">
    <source>
        <dbReference type="Pfam" id="PF20434"/>
    </source>
</evidence>
<keyword evidence="5" id="KW-1185">Reference proteome</keyword>
<organism evidence="4 5">
    <name type="scientific">Pseudoxanthomonas taiwanensis</name>
    <dbReference type="NCBI Taxonomy" id="176598"/>
    <lineage>
        <taxon>Bacteria</taxon>
        <taxon>Pseudomonadati</taxon>
        <taxon>Pseudomonadota</taxon>
        <taxon>Gammaproteobacteria</taxon>
        <taxon>Lysobacterales</taxon>
        <taxon>Lysobacteraceae</taxon>
        <taxon>Pseudoxanthomonas</taxon>
    </lineage>
</organism>
<gene>
    <name evidence="4" type="ORF">CR938_05855</name>
</gene>
<feature type="chain" id="PRO_5036951844" evidence="2">
    <location>
        <begin position="30"/>
        <end position="327"/>
    </location>
</feature>
<keyword evidence="4" id="KW-0624">Polysaccharide degradation</keyword>
<keyword evidence="4" id="KW-0858">Xylan degradation</keyword>
<dbReference type="OrthoDB" id="9771666at2"/>
<evidence type="ECO:0000256" key="1">
    <source>
        <dbReference type="ARBA" id="ARBA00022801"/>
    </source>
</evidence>
<keyword evidence="2" id="KW-0732">Signal</keyword>
<proteinExistence type="predicted"/>
<sequence length="327" mass="35084">MGVPFVRRALRAWCLGGVLPGLLALPALAAGPARVPLWPDVPPGSEGVVLEERTVERSDDPALPDRFVDGIARPFLRVYRPQRPDGRALLVVPGGGYQRVVVDKEGTALVPAFAEEAGLTLFVLYYRLPGEGHRGAADVPLADAQRAMRLVRHRAAEWGIDPASVGVMGFSAGGHVAASLATRHAEPVYAPVDEADAEDARPAYAVLVYPVIDMGTHTHPGSRERLLGPMPDPEQVARYSLHHRVGADTPPVFLLHAQDDDVVPVENTLLFEAALRRAGIEHETHLYARGGHGFGGRGAHGTLALWPRLAVAWFRAHAPLPGAATEE</sequence>
<dbReference type="Gene3D" id="3.40.50.1820">
    <property type="entry name" value="alpha/beta hydrolase"/>
    <property type="match status" value="1"/>
</dbReference>
<reference evidence="4" key="1">
    <citation type="submission" date="2017-10" db="EMBL/GenBank/DDBJ databases">
        <title>Whole genome sequencing of members of genus Pseudoxanthomonas.</title>
        <authorList>
            <person name="Kumar S."/>
            <person name="Bansal K."/>
            <person name="Kaur A."/>
            <person name="Patil P."/>
            <person name="Sharma S."/>
            <person name="Patil P.B."/>
        </authorList>
    </citation>
    <scope>NUCLEOTIDE SEQUENCE</scope>
    <source>
        <strain evidence="4">DSM 22914</strain>
    </source>
</reference>
<dbReference type="GO" id="GO:0045493">
    <property type="term" value="P:xylan catabolic process"/>
    <property type="evidence" value="ECO:0007669"/>
    <property type="project" value="UniProtKB-KW"/>
</dbReference>
<dbReference type="SUPFAM" id="SSF53474">
    <property type="entry name" value="alpha/beta-Hydrolases"/>
    <property type="match status" value="1"/>
</dbReference>
<feature type="domain" description="BD-FAE-like" evidence="3">
    <location>
        <begin position="78"/>
        <end position="275"/>
    </location>
</feature>
<dbReference type="GO" id="GO:0016798">
    <property type="term" value="F:hydrolase activity, acting on glycosyl bonds"/>
    <property type="evidence" value="ECO:0007669"/>
    <property type="project" value="UniProtKB-KW"/>
</dbReference>